<keyword evidence="2" id="KW-0732">Signal</keyword>
<proteinExistence type="predicted"/>
<gene>
    <name evidence="3" type="ORF">CQW29_25655</name>
</gene>
<evidence type="ECO:0000256" key="2">
    <source>
        <dbReference type="SAM" id="SignalP"/>
    </source>
</evidence>
<comment type="caution">
    <text evidence="3">The sequence shown here is derived from an EMBL/GenBank/DDBJ whole genome shotgun (WGS) entry which is preliminary data.</text>
</comment>
<dbReference type="Proteomes" id="UP000239181">
    <property type="component" value="Unassembled WGS sequence"/>
</dbReference>
<feature type="region of interest" description="Disordered" evidence="1">
    <location>
        <begin position="48"/>
        <end position="68"/>
    </location>
</feature>
<protein>
    <submittedName>
        <fullName evidence="3">Type VI secretion protein</fullName>
    </submittedName>
</protein>
<name>A0A2S9I4C7_9GAMM</name>
<accession>A0A2S9I4C7</accession>
<evidence type="ECO:0000256" key="1">
    <source>
        <dbReference type="SAM" id="MobiDB-lite"/>
    </source>
</evidence>
<feature type="signal peptide" evidence="2">
    <location>
        <begin position="1"/>
        <end position="22"/>
    </location>
</feature>
<sequence length="212" mass="23662">MKKTMIVALSFFVISPIKLAIAEGHSASSLDECQSLKDDSKRLQCFDSIPKSTSNQDPDGLQEGLPEGDVGEWSINKVQSKIDDSWNVFVSLNSTDTIRTRFGEQVHPSLNAMCREGKTYIYVDWGQFLGTNEIPMIQRIDSEKATQKTMLLSTDSKSVFYPGNAITLGKKLMDSKKVFLRVTPYGENSVDATFNLAGLSEAIKPLRHECKW</sequence>
<dbReference type="AlphaFoldDB" id="A0A2S9I4C7"/>
<dbReference type="Pfam" id="PF11319">
    <property type="entry name" value="VasI"/>
    <property type="match status" value="1"/>
</dbReference>
<feature type="chain" id="PRO_5015671523" evidence="2">
    <location>
        <begin position="23"/>
        <end position="212"/>
    </location>
</feature>
<reference evidence="3 4" key="1">
    <citation type="submission" date="2017-10" db="EMBL/GenBank/DDBJ databases">
        <title>Draft genome of two endophytic bacteria isolated from 'guarana' Paullinia cupana (Mart.) Ducke.</title>
        <authorList>
            <person name="Siqueira K.A."/>
            <person name="Liotti R.G."/>
            <person name="Mendes T.A."/>
            <person name="Soares M.A."/>
        </authorList>
    </citation>
    <scope>NUCLEOTIDE SEQUENCE [LARGE SCALE GENOMIC DNA]</scope>
    <source>
        <strain evidence="3 4">342</strain>
    </source>
</reference>
<keyword evidence="4" id="KW-1185">Reference proteome</keyword>
<dbReference type="RefSeq" id="WP_105595586.1">
    <property type="nucleotide sequence ID" value="NZ_PDET01000029.1"/>
</dbReference>
<evidence type="ECO:0000313" key="4">
    <source>
        <dbReference type="Proteomes" id="UP000239181"/>
    </source>
</evidence>
<dbReference type="OrthoDB" id="7831428at2"/>
<dbReference type="EMBL" id="PDET01000029">
    <property type="protein sequence ID" value="PRD12621.1"/>
    <property type="molecule type" value="Genomic_DNA"/>
</dbReference>
<organism evidence="3 4">
    <name type="scientific">Pantoea coffeiphila</name>
    <dbReference type="NCBI Taxonomy" id="1465635"/>
    <lineage>
        <taxon>Bacteria</taxon>
        <taxon>Pseudomonadati</taxon>
        <taxon>Pseudomonadota</taxon>
        <taxon>Gammaproteobacteria</taxon>
        <taxon>Enterobacterales</taxon>
        <taxon>Erwiniaceae</taxon>
        <taxon>Pantoea</taxon>
    </lineage>
</organism>
<dbReference type="InterPro" id="IPR017738">
    <property type="entry name" value="T6SS-assoc_VCA0118"/>
</dbReference>
<evidence type="ECO:0000313" key="3">
    <source>
        <dbReference type="EMBL" id="PRD12621.1"/>
    </source>
</evidence>